<proteinExistence type="predicted"/>
<dbReference type="OrthoDB" id="983479at2759"/>
<dbReference type="STRING" id="102285.A0A0R3TV80"/>
<sequence length="111" mass="12515">MKKHKSLPYFYLVKQITTEAEGGVWSQETSSARNYQPPHGMSRSATTSSLPSSKPLGISRQGASSAVSIKNSDLESWLNEPDLKARTEDFFARQMVENSTRPRCVVRIYLY</sequence>
<dbReference type="WBParaSite" id="HNAJ_0001171701-mRNA-1">
    <property type="protein sequence ID" value="HNAJ_0001171701-mRNA-1"/>
    <property type="gene ID" value="HNAJ_0001171701"/>
</dbReference>
<feature type="region of interest" description="Disordered" evidence="1">
    <location>
        <begin position="22"/>
        <end position="69"/>
    </location>
</feature>
<keyword evidence="3" id="KW-1185">Reference proteome</keyword>
<name>A0A0R3TV80_RODNA</name>
<organism evidence="4">
    <name type="scientific">Rodentolepis nana</name>
    <name type="common">Dwarf tapeworm</name>
    <name type="synonym">Hymenolepis nana</name>
    <dbReference type="NCBI Taxonomy" id="102285"/>
    <lineage>
        <taxon>Eukaryota</taxon>
        <taxon>Metazoa</taxon>
        <taxon>Spiralia</taxon>
        <taxon>Lophotrochozoa</taxon>
        <taxon>Platyhelminthes</taxon>
        <taxon>Cestoda</taxon>
        <taxon>Eucestoda</taxon>
        <taxon>Cyclophyllidea</taxon>
        <taxon>Hymenolepididae</taxon>
        <taxon>Rodentolepis</taxon>
    </lineage>
</organism>
<accession>A0A0R3TV80</accession>
<reference evidence="4" key="1">
    <citation type="submission" date="2017-02" db="UniProtKB">
        <authorList>
            <consortium name="WormBaseParasite"/>
        </authorList>
    </citation>
    <scope>IDENTIFICATION</scope>
</reference>
<evidence type="ECO:0000313" key="3">
    <source>
        <dbReference type="Proteomes" id="UP000278807"/>
    </source>
</evidence>
<evidence type="ECO:0000313" key="4">
    <source>
        <dbReference type="WBParaSite" id="HNAJ_0001171701-mRNA-1"/>
    </source>
</evidence>
<dbReference type="AlphaFoldDB" id="A0A0R3TV80"/>
<feature type="compositionally biased region" description="Low complexity" evidence="1">
    <location>
        <begin position="42"/>
        <end position="56"/>
    </location>
</feature>
<dbReference type="Proteomes" id="UP000278807">
    <property type="component" value="Unassembled WGS sequence"/>
</dbReference>
<reference evidence="2 3" key="2">
    <citation type="submission" date="2018-11" db="EMBL/GenBank/DDBJ databases">
        <authorList>
            <consortium name="Pathogen Informatics"/>
        </authorList>
    </citation>
    <scope>NUCLEOTIDE SEQUENCE [LARGE SCALE GENOMIC DNA]</scope>
</reference>
<evidence type="ECO:0000256" key="1">
    <source>
        <dbReference type="SAM" id="MobiDB-lite"/>
    </source>
</evidence>
<gene>
    <name evidence="2" type="ORF">HNAJ_LOCUS11707</name>
</gene>
<protein>
    <submittedName>
        <fullName evidence="2 4">Uncharacterized protein</fullName>
    </submittedName>
</protein>
<dbReference type="EMBL" id="UZAE01013745">
    <property type="protein sequence ID" value="VDO11148.1"/>
    <property type="molecule type" value="Genomic_DNA"/>
</dbReference>
<evidence type="ECO:0000313" key="2">
    <source>
        <dbReference type="EMBL" id="VDO11148.1"/>
    </source>
</evidence>